<gene>
    <name evidence="6" type="ORF">GCM10007414_27700</name>
</gene>
<dbReference type="InterPro" id="IPR016039">
    <property type="entry name" value="Thiolase-like"/>
</dbReference>
<dbReference type="InterPro" id="IPR020841">
    <property type="entry name" value="PKS_Beta-ketoAc_synthase_dom"/>
</dbReference>
<dbReference type="SUPFAM" id="SSF53901">
    <property type="entry name" value="Thiolase-like"/>
    <property type="match status" value="2"/>
</dbReference>
<dbReference type="Pfam" id="PF02801">
    <property type="entry name" value="Ketoacyl-synt_C"/>
    <property type="match status" value="1"/>
</dbReference>
<dbReference type="InterPro" id="IPR000794">
    <property type="entry name" value="Beta-ketoacyl_synthase"/>
</dbReference>
<comment type="caution">
    <text evidence="6">The sequence shown here is derived from an EMBL/GenBank/DDBJ whole genome shotgun (WGS) entry which is preliminary data.</text>
</comment>
<dbReference type="Gene3D" id="3.40.47.10">
    <property type="match status" value="1"/>
</dbReference>
<dbReference type="Proteomes" id="UP000651977">
    <property type="component" value="Unassembled WGS sequence"/>
</dbReference>
<comment type="similarity">
    <text evidence="2 4">Belongs to the thiolase-like superfamily. Beta-ketoacyl-ACP synthases family.</text>
</comment>
<dbReference type="SMART" id="SM00825">
    <property type="entry name" value="PKS_KS"/>
    <property type="match status" value="1"/>
</dbReference>
<dbReference type="PROSITE" id="PS52004">
    <property type="entry name" value="KS3_2"/>
    <property type="match status" value="1"/>
</dbReference>
<dbReference type="InterPro" id="IPR014031">
    <property type="entry name" value="Ketoacyl_synth_C"/>
</dbReference>
<dbReference type="PANTHER" id="PTHR11712">
    <property type="entry name" value="POLYKETIDE SYNTHASE-RELATED"/>
    <property type="match status" value="1"/>
</dbReference>
<proteinExistence type="inferred from homology"/>
<dbReference type="InterPro" id="IPR014030">
    <property type="entry name" value="Ketoacyl_synth_N"/>
</dbReference>
<comment type="pathway">
    <text evidence="1">Lipid metabolism; fatty acid biosynthesis.</text>
</comment>
<evidence type="ECO:0000259" key="5">
    <source>
        <dbReference type="PROSITE" id="PS52004"/>
    </source>
</evidence>
<reference evidence="7" key="1">
    <citation type="journal article" date="2019" name="Int. J. Syst. Evol. Microbiol.">
        <title>The Global Catalogue of Microorganisms (GCM) 10K type strain sequencing project: providing services to taxonomists for standard genome sequencing and annotation.</title>
        <authorList>
            <consortium name="The Broad Institute Genomics Platform"/>
            <consortium name="The Broad Institute Genome Sequencing Center for Infectious Disease"/>
            <person name="Wu L."/>
            <person name="Ma J."/>
        </authorList>
    </citation>
    <scope>NUCLEOTIDE SEQUENCE [LARGE SCALE GENOMIC DNA]</scope>
    <source>
        <strain evidence="7">CGMCC 1.10131</strain>
    </source>
</reference>
<evidence type="ECO:0000256" key="3">
    <source>
        <dbReference type="ARBA" id="ARBA00022679"/>
    </source>
</evidence>
<evidence type="ECO:0000256" key="1">
    <source>
        <dbReference type="ARBA" id="ARBA00005194"/>
    </source>
</evidence>
<sequence>MITLLGGELLSALGEKPQRRTWLQSGRYQTVDKTIQVFEESRTLPYYAIQNEGDFAALFDPLPHLIQLIESVFSQHYISAEQRKRCAVFVGSAANDVSLTVPLGQSIKDQAPPILEHQRVGNGRYADVLAKYFGLHSFSLTYNTACTSSSNAILDAASMLHSGIIDYALVLGLEMFAPQSFEGFVSMQLLAQHHTKPFDDQRDGLLLGEALSALLMSRDGVADSPWRLLGGASECETYSVTGVNADGSGIHRVLAQALQDSRVSASQISAVKAHGTASRLSDLAEINGMKQVFDAAPPFFSLKPFIGHTLGSCGVSELILLMECIDDGFIPLTPNFGSPDEQLNWTPLQQKRACSEGIFLLNCFGFGGNNNATVIEKIAR</sequence>
<dbReference type="EMBL" id="BMDY01000017">
    <property type="protein sequence ID" value="GGB12833.1"/>
    <property type="molecule type" value="Genomic_DNA"/>
</dbReference>
<accession>A0ABQ1I5B9</accession>
<organism evidence="6 7">
    <name type="scientific">Agarivorans gilvus</name>
    <dbReference type="NCBI Taxonomy" id="680279"/>
    <lineage>
        <taxon>Bacteria</taxon>
        <taxon>Pseudomonadati</taxon>
        <taxon>Pseudomonadota</taxon>
        <taxon>Gammaproteobacteria</taxon>
        <taxon>Alteromonadales</taxon>
        <taxon>Alteromonadaceae</taxon>
        <taxon>Agarivorans</taxon>
    </lineage>
</organism>
<dbReference type="PANTHER" id="PTHR11712:SF336">
    <property type="entry name" value="3-OXOACYL-[ACYL-CARRIER-PROTEIN] SYNTHASE, MITOCHONDRIAL"/>
    <property type="match status" value="1"/>
</dbReference>
<evidence type="ECO:0000256" key="2">
    <source>
        <dbReference type="ARBA" id="ARBA00008467"/>
    </source>
</evidence>
<evidence type="ECO:0000313" key="7">
    <source>
        <dbReference type="Proteomes" id="UP000651977"/>
    </source>
</evidence>
<evidence type="ECO:0000313" key="6">
    <source>
        <dbReference type="EMBL" id="GGB12833.1"/>
    </source>
</evidence>
<feature type="domain" description="Ketosynthase family 3 (KS3)" evidence="5">
    <location>
        <begin position="1"/>
        <end position="377"/>
    </location>
</feature>
<keyword evidence="7" id="KW-1185">Reference proteome</keyword>
<protein>
    <submittedName>
        <fullName evidence="6">Beta-ketoacyl-[acyl-carrier-protein] synthase II</fullName>
    </submittedName>
</protein>
<name>A0ABQ1I5B9_9ALTE</name>
<dbReference type="Pfam" id="PF00109">
    <property type="entry name" value="ketoacyl-synt"/>
    <property type="match status" value="1"/>
</dbReference>
<evidence type="ECO:0000256" key="4">
    <source>
        <dbReference type="RuleBase" id="RU003694"/>
    </source>
</evidence>
<keyword evidence="3 4" id="KW-0808">Transferase</keyword>
<dbReference type="RefSeq" id="WP_055733136.1">
    <property type="nucleotide sequence ID" value="NZ_BMDY01000017.1"/>
</dbReference>